<dbReference type="Gene3D" id="1.20.120.520">
    <property type="entry name" value="nmb1532 protein domain like"/>
    <property type="match status" value="1"/>
</dbReference>
<dbReference type="AlphaFoldDB" id="A0A1G5FPU1"/>
<accession>A0A1G5FPU1</accession>
<evidence type="ECO:0000256" key="1">
    <source>
        <dbReference type="SAM" id="MobiDB-lite"/>
    </source>
</evidence>
<evidence type="ECO:0000313" key="3">
    <source>
        <dbReference type="EMBL" id="SCY41305.1"/>
    </source>
</evidence>
<dbReference type="Proteomes" id="UP000183104">
    <property type="component" value="Unassembled WGS sequence"/>
</dbReference>
<dbReference type="Pfam" id="PF01814">
    <property type="entry name" value="Hemerythrin"/>
    <property type="match status" value="1"/>
</dbReference>
<keyword evidence="4" id="KW-1185">Reference proteome</keyword>
<feature type="region of interest" description="Disordered" evidence="1">
    <location>
        <begin position="154"/>
        <end position="175"/>
    </location>
</feature>
<dbReference type="EMBL" id="FMUN01000005">
    <property type="protein sequence ID" value="SCY41305.1"/>
    <property type="molecule type" value="Genomic_DNA"/>
</dbReference>
<reference evidence="4" key="1">
    <citation type="submission" date="2016-10" db="EMBL/GenBank/DDBJ databases">
        <authorList>
            <person name="Varghese N."/>
        </authorList>
    </citation>
    <scope>NUCLEOTIDE SEQUENCE [LARGE SCALE GENOMIC DNA]</scope>
    <source>
        <strain evidence="4">HL 19</strain>
    </source>
</reference>
<name>A0A1G5FPU1_9GAMM</name>
<evidence type="ECO:0000259" key="2">
    <source>
        <dbReference type="Pfam" id="PF01814"/>
    </source>
</evidence>
<sequence>MRRSDPLQPLSRQHHIALVFAKTLRQWGRLAPPPEAAEKRAVAEAAHRFWEVELVPHFRAEEEGLLGRWQRPATDPLATRVLQEHVGIHRVAQRLSRRLRADDLEGAWEETLRLGQCVNAHVRFEERTWLPQLEAELEAELLAEAEAGIGHALDPEAAEAVLPPRPDPERIVEDP</sequence>
<feature type="domain" description="Hemerythrin-like" evidence="2">
    <location>
        <begin position="10"/>
        <end position="133"/>
    </location>
</feature>
<dbReference type="OrthoDB" id="9793254at2"/>
<dbReference type="RefSeq" id="WP_054965260.1">
    <property type="nucleotide sequence ID" value="NZ_FMUN01000005.1"/>
</dbReference>
<feature type="compositionally biased region" description="Basic and acidic residues" evidence="1">
    <location>
        <begin position="166"/>
        <end position="175"/>
    </location>
</feature>
<protein>
    <recommendedName>
        <fullName evidence="2">Hemerythrin-like domain-containing protein</fullName>
    </recommendedName>
</protein>
<proteinExistence type="predicted"/>
<organism evidence="3 4">
    <name type="scientific">Thiohalorhabdus denitrificans</name>
    <dbReference type="NCBI Taxonomy" id="381306"/>
    <lineage>
        <taxon>Bacteria</taxon>
        <taxon>Pseudomonadati</taxon>
        <taxon>Pseudomonadota</taxon>
        <taxon>Gammaproteobacteria</taxon>
        <taxon>Thiohalorhabdales</taxon>
        <taxon>Thiohalorhabdaceae</taxon>
        <taxon>Thiohalorhabdus</taxon>
    </lineage>
</organism>
<evidence type="ECO:0000313" key="4">
    <source>
        <dbReference type="Proteomes" id="UP000183104"/>
    </source>
</evidence>
<gene>
    <name evidence="3" type="ORF">SAMN05661077_2061</name>
</gene>
<dbReference type="InterPro" id="IPR012312">
    <property type="entry name" value="Hemerythrin-like"/>
</dbReference>